<dbReference type="PRINTS" id="PR01264">
    <property type="entry name" value="MECHCHANNEL"/>
</dbReference>
<evidence type="ECO:0000256" key="3">
    <source>
        <dbReference type="ARBA" id="ARBA00022475"/>
    </source>
</evidence>
<evidence type="ECO:0000256" key="1">
    <source>
        <dbReference type="ARBA" id="ARBA00004141"/>
    </source>
</evidence>
<feature type="transmembrane region" description="Helical" evidence="9">
    <location>
        <begin position="69"/>
        <end position="87"/>
    </location>
</feature>
<comment type="subunit">
    <text evidence="9">Homopentamer.</text>
</comment>
<keyword evidence="4 9" id="KW-0812">Transmembrane</keyword>
<dbReference type="InterPro" id="IPR001185">
    <property type="entry name" value="MS_channel"/>
</dbReference>
<name>A0A1H7ICI1_9LACT</name>
<evidence type="ECO:0000256" key="4">
    <source>
        <dbReference type="ARBA" id="ARBA00022692"/>
    </source>
</evidence>
<organism evidence="10 11">
    <name type="scientific">Alkalibacterium pelagium</name>
    <dbReference type="NCBI Taxonomy" id="426702"/>
    <lineage>
        <taxon>Bacteria</taxon>
        <taxon>Bacillati</taxon>
        <taxon>Bacillota</taxon>
        <taxon>Bacilli</taxon>
        <taxon>Lactobacillales</taxon>
        <taxon>Carnobacteriaceae</taxon>
        <taxon>Alkalibacterium</taxon>
    </lineage>
</organism>
<proteinExistence type="inferred from homology"/>
<keyword evidence="8 9" id="KW-0407">Ion channel</keyword>
<dbReference type="InterPro" id="IPR036019">
    <property type="entry name" value="MscL_channel"/>
</dbReference>
<reference evidence="11" key="1">
    <citation type="submission" date="2016-10" db="EMBL/GenBank/DDBJ databases">
        <authorList>
            <person name="Varghese N."/>
            <person name="Submissions S."/>
        </authorList>
    </citation>
    <scope>NUCLEOTIDE SEQUENCE [LARGE SCALE GENOMIC DNA]</scope>
    <source>
        <strain evidence="11">DSM 19183</strain>
    </source>
</reference>
<keyword evidence="7 9" id="KW-0472">Membrane</keyword>
<keyword evidence="11" id="KW-1185">Reference proteome</keyword>
<dbReference type="NCBIfam" id="TIGR00220">
    <property type="entry name" value="mscL"/>
    <property type="match status" value="1"/>
</dbReference>
<comment type="similarity">
    <text evidence="9">Belongs to the MscL family.</text>
</comment>
<protein>
    <recommendedName>
        <fullName evidence="9">Large-conductance mechanosensitive channel</fullName>
    </recommendedName>
</protein>
<feature type="transmembrane region" description="Helical" evidence="9">
    <location>
        <begin position="12"/>
        <end position="35"/>
    </location>
</feature>
<dbReference type="Gene3D" id="1.10.1200.120">
    <property type="entry name" value="Large-conductance mechanosensitive channel, MscL, domain 1"/>
    <property type="match status" value="1"/>
</dbReference>
<dbReference type="AlphaFoldDB" id="A0A1H7ICI1"/>
<dbReference type="Proteomes" id="UP000199081">
    <property type="component" value="Unassembled WGS sequence"/>
</dbReference>
<dbReference type="EMBL" id="FNZU01000004">
    <property type="protein sequence ID" value="SEK60034.1"/>
    <property type="molecule type" value="Genomic_DNA"/>
</dbReference>
<gene>
    <name evidence="9" type="primary">mscL</name>
    <name evidence="10" type="ORF">SAMN04488099_10480</name>
</gene>
<accession>A0A1H7ICI1</accession>
<evidence type="ECO:0000313" key="10">
    <source>
        <dbReference type="EMBL" id="SEK60034.1"/>
    </source>
</evidence>
<keyword evidence="6 9" id="KW-0406">Ion transport</keyword>
<comment type="subcellular location">
    <subcellularLocation>
        <location evidence="9">Cell membrane</location>
        <topology evidence="9">Multi-pass membrane protein</topology>
    </subcellularLocation>
    <subcellularLocation>
        <location evidence="1">Membrane</location>
        <topology evidence="1">Multi-pass membrane protein</topology>
    </subcellularLocation>
</comment>
<dbReference type="GO" id="GO:0005886">
    <property type="term" value="C:plasma membrane"/>
    <property type="evidence" value="ECO:0007669"/>
    <property type="project" value="UniProtKB-SubCell"/>
</dbReference>
<dbReference type="GO" id="GO:0008381">
    <property type="term" value="F:mechanosensitive monoatomic ion channel activity"/>
    <property type="evidence" value="ECO:0007669"/>
    <property type="project" value="UniProtKB-UniRule"/>
</dbReference>
<dbReference type="RefSeq" id="WP_170230958.1">
    <property type="nucleotide sequence ID" value="NZ_BJYC01000004.1"/>
</dbReference>
<dbReference type="SUPFAM" id="SSF81330">
    <property type="entry name" value="Gated mechanosensitive channel"/>
    <property type="match status" value="1"/>
</dbReference>
<keyword evidence="3 9" id="KW-1003">Cell membrane</keyword>
<dbReference type="PANTHER" id="PTHR30266:SF2">
    <property type="entry name" value="LARGE-CONDUCTANCE MECHANOSENSITIVE CHANNEL"/>
    <property type="match status" value="1"/>
</dbReference>
<evidence type="ECO:0000256" key="6">
    <source>
        <dbReference type="ARBA" id="ARBA00023065"/>
    </source>
</evidence>
<evidence type="ECO:0000313" key="11">
    <source>
        <dbReference type="Proteomes" id="UP000199081"/>
    </source>
</evidence>
<comment type="function">
    <text evidence="9">Channel that opens in response to stretch forces in the membrane lipid bilayer. May participate in the regulation of osmotic pressure changes within the cell.</text>
</comment>
<dbReference type="InterPro" id="IPR037673">
    <property type="entry name" value="MSC/AndL"/>
</dbReference>
<evidence type="ECO:0000256" key="9">
    <source>
        <dbReference type="HAMAP-Rule" id="MF_00115"/>
    </source>
</evidence>
<keyword evidence="5 9" id="KW-1133">Transmembrane helix</keyword>
<dbReference type="Pfam" id="PF01741">
    <property type="entry name" value="MscL"/>
    <property type="match status" value="1"/>
</dbReference>
<dbReference type="PANTHER" id="PTHR30266">
    <property type="entry name" value="MECHANOSENSITIVE CHANNEL MSCL"/>
    <property type="match status" value="1"/>
</dbReference>
<dbReference type="HAMAP" id="MF_00115">
    <property type="entry name" value="MscL"/>
    <property type="match status" value="1"/>
</dbReference>
<sequence>MIKEFRTFLMRGNVIELAVGIVMGAAFTAIVTALVEHVITPIIAAVTGNASIDQLTFQIGTAQIGYGEFLQAVIDFVLIALVLFVIIKVINNLSRKPEEAEEVEVEAPSVESYLEEIRDLLAERVDPPHSSRDDRPLE</sequence>
<evidence type="ECO:0000256" key="8">
    <source>
        <dbReference type="ARBA" id="ARBA00023303"/>
    </source>
</evidence>
<evidence type="ECO:0000256" key="2">
    <source>
        <dbReference type="ARBA" id="ARBA00022448"/>
    </source>
</evidence>
<dbReference type="STRING" id="426702.SAMN04488099_10480"/>
<evidence type="ECO:0000256" key="5">
    <source>
        <dbReference type="ARBA" id="ARBA00022989"/>
    </source>
</evidence>
<keyword evidence="2 9" id="KW-0813">Transport</keyword>
<evidence type="ECO:0000256" key="7">
    <source>
        <dbReference type="ARBA" id="ARBA00023136"/>
    </source>
</evidence>